<evidence type="ECO:0000256" key="9">
    <source>
        <dbReference type="SAM" id="MobiDB-lite"/>
    </source>
</evidence>
<keyword evidence="2 8" id="KW-0812">Transmembrane</keyword>
<dbReference type="Pfam" id="PF00001">
    <property type="entry name" value="7tm_1"/>
    <property type="match status" value="1"/>
</dbReference>
<feature type="compositionally biased region" description="Low complexity" evidence="9">
    <location>
        <begin position="9"/>
        <end position="20"/>
    </location>
</feature>
<evidence type="ECO:0000256" key="1">
    <source>
        <dbReference type="ARBA" id="ARBA00004141"/>
    </source>
</evidence>
<dbReference type="Gene3D" id="1.20.1070.10">
    <property type="entry name" value="Rhodopsin 7-helix transmembrane proteins"/>
    <property type="match status" value="1"/>
</dbReference>
<organism evidence="12 13">
    <name type="scientific">Octopus vulgaris</name>
    <name type="common">Common octopus</name>
    <dbReference type="NCBI Taxonomy" id="6645"/>
    <lineage>
        <taxon>Eukaryota</taxon>
        <taxon>Metazoa</taxon>
        <taxon>Spiralia</taxon>
        <taxon>Lophotrochozoa</taxon>
        <taxon>Mollusca</taxon>
        <taxon>Cephalopoda</taxon>
        <taxon>Coleoidea</taxon>
        <taxon>Octopodiformes</taxon>
        <taxon>Octopoda</taxon>
        <taxon>Incirrata</taxon>
        <taxon>Octopodidae</taxon>
        <taxon>Octopus</taxon>
    </lineage>
</organism>
<keyword evidence="6 8" id="KW-0675">Receptor</keyword>
<evidence type="ECO:0000313" key="12">
    <source>
        <dbReference type="EMBL" id="CAI9736615.1"/>
    </source>
</evidence>
<evidence type="ECO:0000256" key="2">
    <source>
        <dbReference type="ARBA" id="ARBA00022692"/>
    </source>
</evidence>
<dbReference type="InterPro" id="IPR000276">
    <property type="entry name" value="GPCR_Rhodpsn"/>
</dbReference>
<protein>
    <submittedName>
        <fullName evidence="12">54-like peptide receptor</fullName>
    </submittedName>
</protein>
<evidence type="ECO:0000256" key="7">
    <source>
        <dbReference type="ARBA" id="ARBA00023224"/>
    </source>
</evidence>
<dbReference type="Proteomes" id="UP001162480">
    <property type="component" value="Chromosome 19"/>
</dbReference>
<feature type="domain" description="G-protein coupled receptors family 1 profile" evidence="11">
    <location>
        <begin position="59"/>
        <end position="291"/>
    </location>
</feature>
<dbReference type="EMBL" id="OX597832">
    <property type="protein sequence ID" value="CAI9736615.1"/>
    <property type="molecule type" value="Genomic_DNA"/>
</dbReference>
<evidence type="ECO:0000259" key="11">
    <source>
        <dbReference type="PROSITE" id="PS50262"/>
    </source>
</evidence>
<keyword evidence="3 10" id="KW-1133">Transmembrane helix</keyword>
<dbReference type="PROSITE" id="PS00237">
    <property type="entry name" value="G_PROTEIN_RECEP_F1_1"/>
    <property type="match status" value="1"/>
</dbReference>
<evidence type="ECO:0000256" key="3">
    <source>
        <dbReference type="ARBA" id="ARBA00022989"/>
    </source>
</evidence>
<evidence type="ECO:0000313" key="13">
    <source>
        <dbReference type="Proteomes" id="UP001162480"/>
    </source>
</evidence>
<sequence>MEEEIDFYSDLSTNTSNTNDSESEEYTYDYHASISTLPLLELIPVAIMYGLTLILGVTGNALVIFSIAHYRRMRTLTNIFLLSLASADLLLIVLCVPIKFATFFTFTWEFGEFLCKAVYYLQNVSAICSVTTLTVMSVERYYAIIYPIKAKYVCTVSRAKKAILFIWILSFFLASPIIIGRSHEEVGSIRKGYWCIENWASDTIDKIYEFYMMSIILLIPVTVMSFAYTSICKELWIVSHTRTAMINGQNDTCPTQSTNLSEKDPFYKSRIKMKTNTTKDDQTRKQVIKMLSLENNFRTPTDDDKEEEEENEEEEEEEDNDEEGTGDGGDNTP</sequence>
<comment type="similarity">
    <text evidence="8">Belongs to the G-protein coupled receptor 1 family.</text>
</comment>
<gene>
    <name evidence="12" type="ORF">OCTVUL_1B015172</name>
</gene>
<feature type="transmembrane region" description="Helical" evidence="10">
    <location>
        <begin position="162"/>
        <end position="179"/>
    </location>
</feature>
<keyword evidence="4 8" id="KW-0297">G-protein coupled receptor</keyword>
<evidence type="ECO:0000256" key="5">
    <source>
        <dbReference type="ARBA" id="ARBA00023136"/>
    </source>
</evidence>
<dbReference type="PROSITE" id="PS50262">
    <property type="entry name" value="G_PROTEIN_RECEP_F1_2"/>
    <property type="match status" value="1"/>
</dbReference>
<dbReference type="PANTHER" id="PTHR45695:SF15">
    <property type="entry name" value="OPSIN RH2"/>
    <property type="match status" value="1"/>
</dbReference>
<feature type="transmembrane region" description="Helical" evidence="10">
    <location>
        <begin position="120"/>
        <end position="142"/>
    </location>
</feature>
<feature type="compositionally biased region" description="Acidic residues" evidence="9">
    <location>
        <begin position="303"/>
        <end position="325"/>
    </location>
</feature>
<dbReference type="SUPFAM" id="SSF81321">
    <property type="entry name" value="Family A G protein-coupled receptor-like"/>
    <property type="match status" value="1"/>
</dbReference>
<reference evidence="12" key="1">
    <citation type="submission" date="2023-08" db="EMBL/GenBank/DDBJ databases">
        <authorList>
            <person name="Alioto T."/>
            <person name="Alioto T."/>
            <person name="Gomez Garrido J."/>
        </authorList>
    </citation>
    <scope>NUCLEOTIDE SEQUENCE</scope>
</reference>
<comment type="subcellular location">
    <subcellularLocation>
        <location evidence="1">Membrane</location>
        <topology evidence="1">Multi-pass membrane protein</topology>
    </subcellularLocation>
</comment>
<dbReference type="PRINTS" id="PR00237">
    <property type="entry name" value="GPCRRHODOPSN"/>
</dbReference>
<keyword evidence="5 10" id="KW-0472">Membrane</keyword>
<feature type="region of interest" description="Disordered" evidence="9">
    <location>
        <begin position="1"/>
        <end position="22"/>
    </location>
</feature>
<evidence type="ECO:0000256" key="10">
    <source>
        <dbReference type="SAM" id="Phobius"/>
    </source>
</evidence>
<keyword evidence="13" id="KW-1185">Reference proteome</keyword>
<dbReference type="AlphaFoldDB" id="A0AA36BLH1"/>
<accession>A0AA36BLH1</accession>
<evidence type="ECO:0000256" key="8">
    <source>
        <dbReference type="RuleBase" id="RU000688"/>
    </source>
</evidence>
<feature type="transmembrane region" description="Helical" evidence="10">
    <location>
        <begin position="46"/>
        <end position="67"/>
    </location>
</feature>
<feature type="transmembrane region" description="Helical" evidence="10">
    <location>
        <begin position="210"/>
        <end position="231"/>
    </location>
</feature>
<dbReference type="InterPro" id="IPR017452">
    <property type="entry name" value="GPCR_Rhodpsn_7TM"/>
</dbReference>
<dbReference type="GO" id="GO:0004930">
    <property type="term" value="F:G protein-coupled receptor activity"/>
    <property type="evidence" value="ECO:0007669"/>
    <property type="project" value="UniProtKB-KW"/>
</dbReference>
<name>A0AA36BLH1_OCTVU</name>
<evidence type="ECO:0000256" key="4">
    <source>
        <dbReference type="ARBA" id="ARBA00023040"/>
    </source>
</evidence>
<feature type="region of interest" description="Disordered" evidence="9">
    <location>
        <begin position="290"/>
        <end position="333"/>
    </location>
</feature>
<feature type="transmembrane region" description="Helical" evidence="10">
    <location>
        <begin position="79"/>
        <end position="100"/>
    </location>
</feature>
<dbReference type="PANTHER" id="PTHR45695">
    <property type="entry name" value="LEUCOKININ RECEPTOR-RELATED"/>
    <property type="match status" value="1"/>
</dbReference>
<dbReference type="GO" id="GO:0005886">
    <property type="term" value="C:plasma membrane"/>
    <property type="evidence" value="ECO:0007669"/>
    <property type="project" value="TreeGrafter"/>
</dbReference>
<keyword evidence="7 8" id="KW-0807">Transducer</keyword>
<evidence type="ECO:0000256" key="6">
    <source>
        <dbReference type="ARBA" id="ARBA00023170"/>
    </source>
</evidence>
<proteinExistence type="inferred from homology"/>